<organism evidence="2 3">
    <name type="scientific">Helianthus annuus</name>
    <name type="common">Common sunflower</name>
    <dbReference type="NCBI Taxonomy" id="4232"/>
    <lineage>
        <taxon>Eukaryota</taxon>
        <taxon>Viridiplantae</taxon>
        <taxon>Streptophyta</taxon>
        <taxon>Embryophyta</taxon>
        <taxon>Tracheophyta</taxon>
        <taxon>Spermatophyta</taxon>
        <taxon>Magnoliopsida</taxon>
        <taxon>eudicotyledons</taxon>
        <taxon>Gunneridae</taxon>
        <taxon>Pentapetalae</taxon>
        <taxon>asterids</taxon>
        <taxon>campanulids</taxon>
        <taxon>Asterales</taxon>
        <taxon>Asteraceae</taxon>
        <taxon>Asteroideae</taxon>
        <taxon>Heliantheae alliance</taxon>
        <taxon>Heliantheae</taxon>
        <taxon>Helianthus</taxon>
    </lineage>
</organism>
<sequence length="58" mass="6862">MRLITKDPSLILTGLRQTDPTIPRRMLNPKDHQLKIPERRFMDEKISTMVTSKETKRV</sequence>
<protein>
    <submittedName>
        <fullName evidence="2">Uncharacterized protein</fullName>
    </submittedName>
</protein>
<dbReference type="Gramene" id="mRNA:HanXRQr2_Chr13g0584431">
    <property type="protein sequence ID" value="mRNA:HanXRQr2_Chr13g0584431"/>
    <property type="gene ID" value="HanXRQr2_Chr13g0584431"/>
</dbReference>
<evidence type="ECO:0000313" key="1">
    <source>
        <dbReference type="EMBL" id="KAF5773058.1"/>
    </source>
</evidence>
<dbReference type="EMBL" id="CM007902">
    <property type="protein sequence ID" value="OTG01208.1"/>
    <property type="molecule type" value="Genomic_DNA"/>
</dbReference>
<dbReference type="InParanoid" id="A0A251SQU7"/>
<reference evidence="1" key="3">
    <citation type="submission" date="2020-06" db="EMBL/GenBank/DDBJ databases">
        <title>Helianthus annuus Genome sequencing and assembly Release 2.</title>
        <authorList>
            <person name="Gouzy J."/>
            <person name="Langlade N."/>
            <person name="Munos S."/>
        </authorList>
    </citation>
    <scope>NUCLEOTIDE SEQUENCE</scope>
    <source>
        <tissue evidence="1">Leaves</tissue>
    </source>
</reference>
<keyword evidence="3" id="KW-1185">Reference proteome</keyword>
<reference evidence="2" key="2">
    <citation type="submission" date="2017-02" db="EMBL/GenBank/DDBJ databases">
        <title>Sunflower complete genome.</title>
        <authorList>
            <person name="Langlade N."/>
            <person name="Munos S."/>
        </authorList>
    </citation>
    <scope>NUCLEOTIDE SEQUENCE [LARGE SCALE GENOMIC DNA]</scope>
    <source>
        <tissue evidence="2">Leaves</tissue>
    </source>
</reference>
<reference evidence="1 3" key="1">
    <citation type="journal article" date="2017" name="Nature">
        <title>The sunflower genome provides insights into oil metabolism, flowering and Asterid evolution.</title>
        <authorList>
            <person name="Badouin H."/>
            <person name="Gouzy J."/>
            <person name="Grassa C.J."/>
            <person name="Murat F."/>
            <person name="Staton S.E."/>
            <person name="Cottret L."/>
            <person name="Lelandais-Briere C."/>
            <person name="Owens G.L."/>
            <person name="Carrere S."/>
            <person name="Mayjonade B."/>
            <person name="Legrand L."/>
            <person name="Gill N."/>
            <person name="Kane N.C."/>
            <person name="Bowers J.E."/>
            <person name="Hubner S."/>
            <person name="Bellec A."/>
            <person name="Berard A."/>
            <person name="Berges H."/>
            <person name="Blanchet N."/>
            <person name="Boniface M.C."/>
            <person name="Brunel D."/>
            <person name="Catrice O."/>
            <person name="Chaidir N."/>
            <person name="Claudel C."/>
            <person name="Donnadieu C."/>
            <person name="Faraut T."/>
            <person name="Fievet G."/>
            <person name="Helmstetter N."/>
            <person name="King M."/>
            <person name="Knapp S.J."/>
            <person name="Lai Z."/>
            <person name="Le Paslier M.C."/>
            <person name="Lippi Y."/>
            <person name="Lorenzon L."/>
            <person name="Mandel J.R."/>
            <person name="Marage G."/>
            <person name="Marchand G."/>
            <person name="Marquand E."/>
            <person name="Bret-Mestries E."/>
            <person name="Morien E."/>
            <person name="Nambeesan S."/>
            <person name="Nguyen T."/>
            <person name="Pegot-Espagnet P."/>
            <person name="Pouilly N."/>
            <person name="Raftis F."/>
            <person name="Sallet E."/>
            <person name="Schiex T."/>
            <person name="Thomas J."/>
            <person name="Vandecasteele C."/>
            <person name="Vares D."/>
            <person name="Vear F."/>
            <person name="Vautrin S."/>
            <person name="Crespi M."/>
            <person name="Mangin B."/>
            <person name="Burke J.M."/>
            <person name="Salse J."/>
            <person name="Munos S."/>
            <person name="Vincourt P."/>
            <person name="Rieseberg L.H."/>
            <person name="Langlade N.B."/>
        </authorList>
    </citation>
    <scope>NUCLEOTIDE SEQUENCE [LARGE SCALE GENOMIC DNA]</scope>
    <source>
        <strain evidence="3">cv. SF193</strain>
        <tissue evidence="1">Leaves</tissue>
    </source>
</reference>
<dbReference type="EMBL" id="MNCJ02000328">
    <property type="protein sequence ID" value="KAF5773058.1"/>
    <property type="molecule type" value="Genomic_DNA"/>
</dbReference>
<evidence type="ECO:0000313" key="3">
    <source>
        <dbReference type="Proteomes" id="UP000215914"/>
    </source>
</evidence>
<name>A0A251SQU7_HELAN</name>
<proteinExistence type="predicted"/>
<gene>
    <name evidence="2" type="ORF">HannXRQ_Chr13g0399581</name>
    <name evidence="1" type="ORF">HanXRQr2_Chr13g0584431</name>
</gene>
<evidence type="ECO:0000313" key="2">
    <source>
        <dbReference type="EMBL" id="OTG01208.1"/>
    </source>
</evidence>
<dbReference type="Proteomes" id="UP000215914">
    <property type="component" value="Chromosome 13"/>
</dbReference>
<dbReference type="AlphaFoldDB" id="A0A251SQU7"/>
<accession>A0A251SQU7</accession>